<evidence type="ECO:0000313" key="2">
    <source>
        <dbReference type="Proteomes" id="UP000294848"/>
    </source>
</evidence>
<dbReference type="EMBL" id="SNWI01000006">
    <property type="protein sequence ID" value="TDN99852.1"/>
    <property type="molecule type" value="Genomic_DNA"/>
</dbReference>
<reference evidence="1 2" key="1">
    <citation type="submission" date="2019-03" db="EMBL/GenBank/DDBJ databases">
        <title>Freshwater and sediment microbial communities from various areas in North America, analyzing microbe dynamics in response to fracking.</title>
        <authorList>
            <person name="Lamendella R."/>
        </authorList>
    </citation>
    <scope>NUCLEOTIDE SEQUENCE [LARGE SCALE GENOMIC DNA]</scope>
    <source>
        <strain evidence="1 2">114D</strain>
    </source>
</reference>
<dbReference type="Gene3D" id="3.40.50.450">
    <property type="match status" value="1"/>
</dbReference>
<dbReference type="SUPFAM" id="SSF52309">
    <property type="entry name" value="N-(deoxy)ribosyltransferase-like"/>
    <property type="match status" value="1"/>
</dbReference>
<protein>
    <submittedName>
        <fullName evidence="1">Uncharacterized protein</fullName>
    </submittedName>
</protein>
<dbReference type="AlphaFoldDB" id="A0A4R6GWF5"/>
<comment type="caution">
    <text evidence="1">The sequence shown here is derived from an EMBL/GenBank/DDBJ whole genome shotgun (WGS) entry which is preliminary data.</text>
</comment>
<dbReference type="Proteomes" id="UP000294848">
    <property type="component" value="Unassembled WGS sequence"/>
</dbReference>
<evidence type="ECO:0000313" key="1">
    <source>
        <dbReference type="EMBL" id="TDN99852.1"/>
    </source>
</evidence>
<dbReference type="OrthoDB" id="9815193at2"/>
<proteinExistence type="predicted"/>
<name>A0A4R6GWF5_9BACT</name>
<dbReference type="RefSeq" id="WP_133465415.1">
    <property type="nucleotide sequence ID" value="NZ_SNWI01000006.1"/>
</dbReference>
<gene>
    <name evidence="1" type="ORF">DET52_10661</name>
</gene>
<organism evidence="1 2">
    <name type="scientific">Sunxiuqinia elliptica</name>
    <dbReference type="NCBI Taxonomy" id="655355"/>
    <lineage>
        <taxon>Bacteria</taxon>
        <taxon>Pseudomonadati</taxon>
        <taxon>Bacteroidota</taxon>
        <taxon>Bacteroidia</taxon>
        <taxon>Marinilabiliales</taxon>
        <taxon>Prolixibacteraceae</taxon>
        <taxon>Sunxiuqinia</taxon>
    </lineage>
</organism>
<sequence>MRQNGFIFVLMPFDNSFDDIYNYGVKQTANKNGFYCERVDEQFFEGSILSRIYNQIQKADIIIADLSTKNPNVFYETGYAHALNKNVILLTQNSEDIPFDLKHYPHIIYERNIRKLSENLALKLNWYKENELERSDKSGFLEFYNKGLRIENDSTVTFDQIQPTKPFIIDDEELDEYDKINFTLNVFNTGNKLVDNISNIGLVIENVFQESRFSEEDFGDIVQLPENKILMTFGGGDFIFPQSWRTYNLHVGYNNQIKKAIDEAELQIFKEDGVLKIPLKVNINIVKSD</sequence>
<accession>A0A4R6GWF5</accession>